<accession>A0A0E9QUS7</accession>
<dbReference type="EMBL" id="GBXM01087861">
    <property type="protein sequence ID" value="JAH20716.1"/>
    <property type="molecule type" value="Transcribed_RNA"/>
</dbReference>
<sequence>MFTLVASLSIFIPVNNEQTVNLAPLIYTCLHFI</sequence>
<reference evidence="1" key="2">
    <citation type="journal article" date="2015" name="Fish Shellfish Immunol.">
        <title>Early steps in the European eel (Anguilla anguilla)-Vibrio vulnificus interaction in the gills: Role of the RtxA13 toxin.</title>
        <authorList>
            <person name="Callol A."/>
            <person name="Pajuelo D."/>
            <person name="Ebbesson L."/>
            <person name="Teles M."/>
            <person name="MacKenzie S."/>
            <person name="Amaro C."/>
        </authorList>
    </citation>
    <scope>NUCLEOTIDE SEQUENCE</scope>
</reference>
<evidence type="ECO:0000313" key="1">
    <source>
        <dbReference type="EMBL" id="JAH20716.1"/>
    </source>
</evidence>
<proteinExistence type="predicted"/>
<organism evidence="1">
    <name type="scientific">Anguilla anguilla</name>
    <name type="common">European freshwater eel</name>
    <name type="synonym">Muraena anguilla</name>
    <dbReference type="NCBI Taxonomy" id="7936"/>
    <lineage>
        <taxon>Eukaryota</taxon>
        <taxon>Metazoa</taxon>
        <taxon>Chordata</taxon>
        <taxon>Craniata</taxon>
        <taxon>Vertebrata</taxon>
        <taxon>Euteleostomi</taxon>
        <taxon>Actinopterygii</taxon>
        <taxon>Neopterygii</taxon>
        <taxon>Teleostei</taxon>
        <taxon>Anguilliformes</taxon>
        <taxon>Anguillidae</taxon>
        <taxon>Anguilla</taxon>
    </lineage>
</organism>
<protein>
    <submittedName>
        <fullName evidence="1">Uncharacterized protein</fullName>
    </submittedName>
</protein>
<name>A0A0E9QUS7_ANGAN</name>
<reference evidence="1" key="1">
    <citation type="submission" date="2014-11" db="EMBL/GenBank/DDBJ databases">
        <authorList>
            <person name="Amaro Gonzalez C."/>
        </authorList>
    </citation>
    <scope>NUCLEOTIDE SEQUENCE</scope>
</reference>
<dbReference type="AlphaFoldDB" id="A0A0E9QUS7"/>